<keyword evidence="3" id="KW-1185">Reference proteome</keyword>
<reference evidence="2" key="1">
    <citation type="submission" date="2021-02" db="EMBL/GenBank/DDBJ databases">
        <authorList>
            <person name="Dougan E. K."/>
            <person name="Rhodes N."/>
            <person name="Thang M."/>
            <person name="Chan C."/>
        </authorList>
    </citation>
    <scope>NUCLEOTIDE SEQUENCE</scope>
</reference>
<evidence type="ECO:0000313" key="3">
    <source>
        <dbReference type="Proteomes" id="UP000654075"/>
    </source>
</evidence>
<organism evidence="2 3">
    <name type="scientific">Polarella glacialis</name>
    <name type="common">Dinoflagellate</name>
    <dbReference type="NCBI Taxonomy" id="89957"/>
    <lineage>
        <taxon>Eukaryota</taxon>
        <taxon>Sar</taxon>
        <taxon>Alveolata</taxon>
        <taxon>Dinophyceae</taxon>
        <taxon>Suessiales</taxon>
        <taxon>Suessiaceae</taxon>
        <taxon>Polarella</taxon>
    </lineage>
</organism>
<sequence>MEGETFAAGAWTCDTRHENNDNKAANKHKAHQQTKAPHKEDTRPQSTIHKAMLGDSSPPLLLGSRTVYPSCFQGHLAACNLQCKFENLLAGQIRTHPLSSH</sequence>
<feature type="region of interest" description="Disordered" evidence="1">
    <location>
        <begin position="1"/>
        <end position="56"/>
    </location>
</feature>
<comment type="caution">
    <text evidence="2">The sequence shown here is derived from an EMBL/GenBank/DDBJ whole genome shotgun (WGS) entry which is preliminary data.</text>
</comment>
<evidence type="ECO:0000256" key="1">
    <source>
        <dbReference type="SAM" id="MobiDB-lite"/>
    </source>
</evidence>
<accession>A0A813EQ58</accession>
<evidence type="ECO:0000313" key="2">
    <source>
        <dbReference type="EMBL" id="CAE8601725.1"/>
    </source>
</evidence>
<protein>
    <submittedName>
        <fullName evidence="2">Uncharacterized protein</fullName>
    </submittedName>
</protein>
<dbReference type="EMBL" id="CAJNNV010013473">
    <property type="protein sequence ID" value="CAE8601725.1"/>
    <property type="molecule type" value="Genomic_DNA"/>
</dbReference>
<dbReference type="AlphaFoldDB" id="A0A813EQ58"/>
<gene>
    <name evidence="2" type="ORF">PGLA1383_LOCUS20009</name>
</gene>
<proteinExistence type="predicted"/>
<dbReference type="Proteomes" id="UP000654075">
    <property type="component" value="Unassembled WGS sequence"/>
</dbReference>
<name>A0A813EQ58_POLGL</name>